<dbReference type="Proteomes" id="UP000729913">
    <property type="component" value="Unassembled WGS sequence"/>
</dbReference>
<dbReference type="AlphaFoldDB" id="A0A8J5UV93"/>
<dbReference type="EMBL" id="JAAOIC020000039">
    <property type="protein sequence ID" value="KAG8039000.1"/>
    <property type="molecule type" value="Genomic_DNA"/>
</dbReference>
<comment type="caution">
    <text evidence="2">The sequence shown here is derived from an EMBL/GenBank/DDBJ whole genome shotgun (WGS) entry which is preliminary data.</text>
</comment>
<feature type="signal peptide" evidence="1">
    <location>
        <begin position="1"/>
        <end position="18"/>
    </location>
</feature>
<keyword evidence="1" id="KW-0732">Signal</keyword>
<gene>
    <name evidence="2" type="ORF">G9C98_003307</name>
</gene>
<name>A0A8J5UV93_9HYME</name>
<proteinExistence type="predicted"/>
<evidence type="ECO:0000256" key="1">
    <source>
        <dbReference type="SAM" id="SignalP"/>
    </source>
</evidence>
<feature type="chain" id="PRO_5035307814" evidence="1">
    <location>
        <begin position="19"/>
        <end position="100"/>
    </location>
</feature>
<accession>A0A8J5UV93</accession>
<reference evidence="2" key="2">
    <citation type="submission" date="2021-04" db="EMBL/GenBank/DDBJ databases">
        <title>Genome-wide patterns of bracovirus chromosomal integration into multiple host tissues during parasitism.</title>
        <authorList>
            <person name="Chebbi M.A.C."/>
        </authorList>
    </citation>
    <scope>NUCLEOTIDE SEQUENCE</scope>
    <source>
        <tissue evidence="2">Whole body</tissue>
    </source>
</reference>
<reference evidence="2" key="1">
    <citation type="submission" date="2020-03" db="EMBL/GenBank/DDBJ databases">
        <authorList>
            <person name="Chebbi M.A."/>
            <person name="Drezen J.M."/>
        </authorList>
    </citation>
    <scope>NUCLEOTIDE SEQUENCE</scope>
    <source>
        <tissue evidence="2">Whole body</tissue>
    </source>
</reference>
<organism evidence="2 3">
    <name type="scientific">Cotesia typhae</name>
    <dbReference type="NCBI Taxonomy" id="2053667"/>
    <lineage>
        <taxon>Eukaryota</taxon>
        <taxon>Metazoa</taxon>
        <taxon>Ecdysozoa</taxon>
        <taxon>Arthropoda</taxon>
        <taxon>Hexapoda</taxon>
        <taxon>Insecta</taxon>
        <taxon>Pterygota</taxon>
        <taxon>Neoptera</taxon>
        <taxon>Endopterygota</taxon>
        <taxon>Hymenoptera</taxon>
        <taxon>Apocrita</taxon>
        <taxon>Ichneumonoidea</taxon>
        <taxon>Braconidae</taxon>
        <taxon>Microgastrinae</taxon>
        <taxon>Cotesia</taxon>
    </lineage>
</organism>
<evidence type="ECO:0000313" key="3">
    <source>
        <dbReference type="Proteomes" id="UP000729913"/>
    </source>
</evidence>
<protein>
    <submittedName>
        <fullName evidence="2">Uncharacterized protein</fullName>
    </submittedName>
</protein>
<sequence length="100" mass="11925">MFCVKINILLLAFQFHWIYNSINNDYEVGSDVTDKNQSFNNEVVTLGYFFIFCLRPTKIKMDERIYFESAELVSDLSKFDLLITNNYLNCFFKLSIEIFF</sequence>
<keyword evidence="3" id="KW-1185">Reference proteome</keyword>
<evidence type="ECO:0000313" key="2">
    <source>
        <dbReference type="EMBL" id="KAG8039000.1"/>
    </source>
</evidence>